<reference evidence="1" key="2">
    <citation type="submission" date="2021-09" db="EMBL/GenBank/DDBJ databases">
        <authorList>
            <person name="Jia N."/>
            <person name="Wang J."/>
            <person name="Shi W."/>
            <person name="Du L."/>
            <person name="Sun Y."/>
            <person name="Zhan W."/>
            <person name="Jiang J."/>
            <person name="Wang Q."/>
            <person name="Zhang B."/>
            <person name="Ji P."/>
            <person name="Sakyi L.B."/>
            <person name="Cui X."/>
            <person name="Yuan T."/>
            <person name="Jiang B."/>
            <person name="Yang W."/>
            <person name="Lam T.T.-Y."/>
            <person name="Chang Q."/>
            <person name="Ding S."/>
            <person name="Wang X."/>
            <person name="Zhu J."/>
            <person name="Ruan X."/>
            <person name="Zhao L."/>
            <person name="Wei J."/>
            <person name="Que T."/>
            <person name="Du C."/>
            <person name="Cheng J."/>
            <person name="Dai P."/>
            <person name="Han X."/>
            <person name="Huang E."/>
            <person name="Gao Y."/>
            <person name="Liu J."/>
            <person name="Shao H."/>
            <person name="Ye R."/>
            <person name="Li L."/>
            <person name="Wei W."/>
            <person name="Wang X."/>
            <person name="Wang C."/>
            <person name="Huo Q."/>
            <person name="Li W."/>
            <person name="Guo W."/>
            <person name="Chen H."/>
            <person name="Chen S."/>
            <person name="Zhou L."/>
            <person name="Zhou L."/>
            <person name="Ni X."/>
            <person name="Tian J."/>
            <person name="Zhou Y."/>
            <person name="Sheng Y."/>
            <person name="Liu T."/>
            <person name="Pan Y."/>
            <person name="Xia L."/>
            <person name="Li J."/>
            <person name="Zhao F."/>
            <person name="Cao W."/>
        </authorList>
    </citation>
    <scope>NUCLEOTIDE SEQUENCE</scope>
    <source>
        <strain evidence="1">Rmic-2018</strain>
        <tissue evidence="1">Larvae</tissue>
    </source>
</reference>
<evidence type="ECO:0000313" key="2">
    <source>
        <dbReference type="Proteomes" id="UP000821866"/>
    </source>
</evidence>
<evidence type="ECO:0000313" key="1">
    <source>
        <dbReference type="EMBL" id="KAH8009713.1"/>
    </source>
</evidence>
<dbReference type="AlphaFoldDB" id="A0A9J6D6L4"/>
<comment type="caution">
    <text evidence="1">The sequence shown here is derived from an EMBL/GenBank/DDBJ whole genome shotgun (WGS) entry which is preliminary data.</text>
</comment>
<dbReference type="Proteomes" id="UP000821866">
    <property type="component" value="Chromosome 9"/>
</dbReference>
<proteinExistence type="predicted"/>
<gene>
    <name evidence="1" type="ORF">HPB51_019024</name>
</gene>
<reference evidence="1" key="1">
    <citation type="journal article" date="2020" name="Cell">
        <title>Large-Scale Comparative Analyses of Tick Genomes Elucidate Their Genetic Diversity and Vector Capacities.</title>
        <authorList>
            <consortium name="Tick Genome and Microbiome Consortium (TIGMIC)"/>
            <person name="Jia N."/>
            <person name="Wang J."/>
            <person name="Shi W."/>
            <person name="Du L."/>
            <person name="Sun Y."/>
            <person name="Zhan W."/>
            <person name="Jiang J.F."/>
            <person name="Wang Q."/>
            <person name="Zhang B."/>
            <person name="Ji P."/>
            <person name="Bell-Sakyi L."/>
            <person name="Cui X.M."/>
            <person name="Yuan T.T."/>
            <person name="Jiang B.G."/>
            <person name="Yang W.F."/>
            <person name="Lam T.T."/>
            <person name="Chang Q.C."/>
            <person name="Ding S.J."/>
            <person name="Wang X.J."/>
            <person name="Zhu J.G."/>
            <person name="Ruan X.D."/>
            <person name="Zhao L."/>
            <person name="Wei J.T."/>
            <person name="Ye R.Z."/>
            <person name="Que T.C."/>
            <person name="Du C.H."/>
            <person name="Zhou Y.H."/>
            <person name="Cheng J.X."/>
            <person name="Dai P.F."/>
            <person name="Guo W.B."/>
            <person name="Han X.H."/>
            <person name="Huang E.J."/>
            <person name="Li L.F."/>
            <person name="Wei W."/>
            <person name="Gao Y.C."/>
            <person name="Liu J.Z."/>
            <person name="Shao H.Z."/>
            <person name="Wang X."/>
            <person name="Wang C.C."/>
            <person name="Yang T.C."/>
            <person name="Huo Q.B."/>
            <person name="Li W."/>
            <person name="Chen H.Y."/>
            <person name="Chen S.E."/>
            <person name="Zhou L.G."/>
            <person name="Ni X.B."/>
            <person name="Tian J.H."/>
            <person name="Sheng Y."/>
            <person name="Liu T."/>
            <person name="Pan Y.S."/>
            <person name="Xia L.Y."/>
            <person name="Li J."/>
            <person name="Zhao F."/>
            <person name="Cao W.C."/>
        </authorList>
    </citation>
    <scope>NUCLEOTIDE SEQUENCE</scope>
    <source>
        <strain evidence="1">Rmic-2018</strain>
    </source>
</reference>
<sequence>MFTHLCFLPRHAQQYVISEFYDRIGEAVADDVKVDGVLRQMHPKLQYLVAGSTFSSLKVLADVGDGLMERKRRRLHYRPPPTKTNGIERDLAYSEQDMPDAMAASQHSTVVISTMNATWTLGCAWPLHFAAVQPSYHRDHWPIMQIQPVGLSTFRPPTGRRPQQVLNQVVCG</sequence>
<organism evidence="1 2">
    <name type="scientific">Rhipicephalus microplus</name>
    <name type="common">Cattle tick</name>
    <name type="synonym">Boophilus microplus</name>
    <dbReference type="NCBI Taxonomy" id="6941"/>
    <lineage>
        <taxon>Eukaryota</taxon>
        <taxon>Metazoa</taxon>
        <taxon>Ecdysozoa</taxon>
        <taxon>Arthropoda</taxon>
        <taxon>Chelicerata</taxon>
        <taxon>Arachnida</taxon>
        <taxon>Acari</taxon>
        <taxon>Parasitiformes</taxon>
        <taxon>Ixodida</taxon>
        <taxon>Ixodoidea</taxon>
        <taxon>Ixodidae</taxon>
        <taxon>Rhipicephalinae</taxon>
        <taxon>Rhipicephalus</taxon>
        <taxon>Boophilus</taxon>
    </lineage>
</organism>
<dbReference type="EMBL" id="JABSTU010000011">
    <property type="protein sequence ID" value="KAH8009713.1"/>
    <property type="molecule type" value="Genomic_DNA"/>
</dbReference>
<keyword evidence="2" id="KW-1185">Reference proteome</keyword>
<accession>A0A9J6D6L4</accession>
<protein>
    <submittedName>
        <fullName evidence="1">Uncharacterized protein</fullName>
    </submittedName>
</protein>
<name>A0A9J6D6L4_RHIMP</name>